<accession>A0A9Q7AEI0</accession>
<reference evidence="3" key="1">
    <citation type="submission" date="2021-04" db="EMBL/GenBank/DDBJ databases">
        <title>A novel Synergistetes isolate from a pyrite-forming mixed culture.</title>
        <authorList>
            <person name="Bunk B."/>
            <person name="Sproer C."/>
            <person name="Spring S."/>
            <person name="Pester M."/>
        </authorList>
    </citation>
    <scope>NUCLEOTIDE SEQUENCE [LARGE SCALE GENOMIC DNA]</scope>
    <source>
        <strain evidence="3">J.5.4.2-T.3.5.2</strain>
    </source>
</reference>
<gene>
    <name evidence="2" type="ORF">KAR29_02780</name>
</gene>
<name>A0A9Q7AEI0_9BACT</name>
<dbReference type="Proteomes" id="UP000671879">
    <property type="component" value="Chromosome"/>
</dbReference>
<evidence type="ECO:0000313" key="3">
    <source>
        <dbReference type="Proteomes" id="UP000671879"/>
    </source>
</evidence>
<dbReference type="CDD" id="cd00093">
    <property type="entry name" value="HTH_XRE"/>
    <property type="match status" value="1"/>
</dbReference>
<sequence length="75" mass="8391">MLTMLKALRLEAGLTVRALGGEIGIHPSLISQFENRRLYCREAHQKTLSEFYGAPVEGIFENGFARPCEEVAHCL</sequence>
<feature type="domain" description="HTH cro/C1-type" evidence="1">
    <location>
        <begin position="5"/>
        <end position="59"/>
    </location>
</feature>
<dbReference type="SMART" id="SM00530">
    <property type="entry name" value="HTH_XRE"/>
    <property type="match status" value="1"/>
</dbReference>
<dbReference type="SUPFAM" id="SSF47413">
    <property type="entry name" value="lambda repressor-like DNA-binding domains"/>
    <property type="match status" value="1"/>
</dbReference>
<proteinExistence type="predicted"/>
<dbReference type="InterPro" id="IPR010982">
    <property type="entry name" value="Lambda_DNA-bd_dom_sf"/>
</dbReference>
<dbReference type="InterPro" id="IPR001387">
    <property type="entry name" value="Cro/C1-type_HTH"/>
</dbReference>
<dbReference type="AlphaFoldDB" id="A0A9Q7AEI0"/>
<dbReference type="RefSeq" id="WP_274374127.1">
    <property type="nucleotide sequence ID" value="NZ_CP072943.1"/>
</dbReference>
<organism evidence="2 3">
    <name type="scientific">Aminithiophilus ramosus</name>
    <dbReference type="NCBI Taxonomy" id="3029084"/>
    <lineage>
        <taxon>Bacteria</taxon>
        <taxon>Thermotogati</taxon>
        <taxon>Synergistota</taxon>
        <taxon>Synergistia</taxon>
        <taxon>Synergistales</taxon>
        <taxon>Aminithiophilaceae</taxon>
        <taxon>Aminithiophilus</taxon>
    </lineage>
</organism>
<dbReference type="GO" id="GO:0003677">
    <property type="term" value="F:DNA binding"/>
    <property type="evidence" value="ECO:0007669"/>
    <property type="project" value="InterPro"/>
</dbReference>
<keyword evidence="3" id="KW-1185">Reference proteome</keyword>
<dbReference type="Pfam" id="PF13560">
    <property type="entry name" value="HTH_31"/>
    <property type="match status" value="1"/>
</dbReference>
<evidence type="ECO:0000313" key="2">
    <source>
        <dbReference type="EMBL" id="QTX32864.1"/>
    </source>
</evidence>
<dbReference type="PROSITE" id="PS50943">
    <property type="entry name" value="HTH_CROC1"/>
    <property type="match status" value="1"/>
</dbReference>
<protein>
    <submittedName>
        <fullName evidence="2">Helix-turn-helix transcriptional regulator</fullName>
    </submittedName>
</protein>
<dbReference type="Gene3D" id="1.10.260.40">
    <property type="entry name" value="lambda repressor-like DNA-binding domains"/>
    <property type="match status" value="1"/>
</dbReference>
<dbReference type="EMBL" id="CP072943">
    <property type="protein sequence ID" value="QTX32864.1"/>
    <property type="molecule type" value="Genomic_DNA"/>
</dbReference>
<dbReference type="KEGG" id="aram:KAR29_02780"/>
<evidence type="ECO:0000259" key="1">
    <source>
        <dbReference type="PROSITE" id="PS50943"/>
    </source>
</evidence>